<dbReference type="Proteomes" id="UP000007718">
    <property type="component" value="Chromosome"/>
</dbReference>
<dbReference type="KEGG" id="dpt:Deipr_1053"/>
<dbReference type="EMBL" id="CP002536">
    <property type="protein sequence ID" value="ADY26205.1"/>
    <property type="molecule type" value="Genomic_DNA"/>
</dbReference>
<keyword evidence="3" id="KW-1185">Reference proteome</keyword>
<evidence type="ECO:0000313" key="3">
    <source>
        <dbReference type="Proteomes" id="UP000007718"/>
    </source>
</evidence>
<name>F0RN63_DEIPM</name>
<gene>
    <name evidence="2" type="ordered locus">Deipr_1053</name>
</gene>
<feature type="compositionally biased region" description="Polar residues" evidence="1">
    <location>
        <begin position="24"/>
        <end position="39"/>
    </location>
</feature>
<sequence>MHEFRADKLDKTNAVTLVGEHQDASNAAQPNFQPTLELP</sequence>
<evidence type="ECO:0000313" key="2">
    <source>
        <dbReference type="EMBL" id="ADY26205.1"/>
    </source>
</evidence>
<evidence type="ECO:0000256" key="1">
    <source>
        <dbReference type="SAM" id="MobiDB-lite"/>
    </source>
</evidence>
<proteinExistence type="predicted"/>
<organism evidence="2 3">
    <name type="scientific">Deinococcus proteolyticus (strain ATCC 35074 / DSM 20540 / JCM 6276 / NBRC 101906 / NCIMB 13154 / VKM Ac-1939 / CCM 2703 / MRP)</name>
    <dbReference type="NCBI Taxonomy" id="693977"/>
    <lineage>
        <taxon>Bacteria</taxon>
        <taxon>Thermotogati</taxon>
        <taxon>Deinococcota</taxon>
        <taxon>Deinococci</taxon>
        <taxon>Deinococcales</taxon>
        <taxon>Deinococcaceae</taxon>
        <taxon>Deinococcus</taxon>
    </lineage>
</organism>
<accession>F0RN63</accession>
<dbReference type="AlphaFoldDB" id="F0RN63"/>
<reference evidence="3" key="1">
    <citation type="submission" date="2011-02" db="EMBL/GenBank/DDBJ databases">
        <title>The complete sequence of chromosome of Deinococcus proteolyticus DSM 20540.</title>
        <authorList>
            <consortium name="US DOE Joint Genome Institute (JGI-PGF)"/>
            <person name="Lucas S."/>
            <person name="Copeland A."/>
            <person name="Lapidus A."/>
            <person name="Bruce D."/>
            <person name="Goodwin L."/>
            <person name="Pitluck S."/>
            <person name="Kyrpides N."/>
            <person name="Mavromatis K."/>
            <person name="Pagani I."/>
            <person name="Ivanova N."/>
            <person name="Ovchinnikova G."/>
            <person name="Zeytun A."/>
            <person name="Detter J.C."/>
            <person name="Han C."/>
            <person name="Land M."/>
            <person name="Hauser L."/>
            <person name="Markowitz V."/>
            <person name="Cheng J.-F."/>
            <person name="Hugenholtz P."/>
            <person name="Woyke T."/>
            <person name="Wu D."/>
            <person name="Pukall R."/>
            <person name="Steenblock K."/>
            <person name="Brambilla E."/>
            <person name="Klenk H.-P."/>
            <person name="Eisen J.A."/>
        </authorList>
    </citation>
    <scope>NUCLEOTIDE SEQUENCE [LARGE SCALE GENOMIC DNA]</scope>
    <source>
        <strain evidence="3">ATCC 35074 / DSM 20540 / JCM 6276 / NBRC 101906 / NCIMB 13154 / VKM Ac-1939 / CCM 2703 / MRP</strain>
    </source>
</reference>
<dbReference type="STRING" id="693977.Deipr_1053"/>
<dbReference type="HOGENOM" id="CLU_3308438_0_0_0"/>
<protein>
    <submittedName>
        <fullName evidence="2">Uncharacterized protein</fullName>
    </submittedName>
</protein>
<reference evidence="2 3" key="2">
    <citation type="journal article" date="2012" name="Stand. Genomic Sci.">
        <title>Complete genome sequence of the orange-red pigmented, radioresistant Deinococcus proteolyticus type strain (MRP(T)).</title>
        <authorList>
            <person name="Copeland A."/>
            <person name="Zeytun A."/>
            <person name="Yassawong M."/>
            <person name="Nolan M."/>
            <person name="Lucas S."/>
            <person name="Hammon N."/>
            <person name="Deshpande S."/>
            <person name="Cheng J.F."/>
            <person name="Han C."/>
            <person name="Tapia R."/>
            <person name="Goodwin L.A."/>
            <person name="Pitluck S."/>
            <person name="Mavromatis K."/>
            <person name="Liolios K."/>
            <person name="Pagani I."/>
            <person name="Ivanova N."/>
            <person name="Mikhailova N."/>
            <person name="Pati A."/>
            <person name="Chen A."/>
            <person name="Palaniappan K."/>
            <person name="Land M."/>
            <person name="Hauser L."/>
            <person name="Jeffries C.D."/>
            <person name="Brambilla E.M."/>
            <person name="Rohde M."/>
            <person name="Sikorski J."/>
            <person name="Pukall R."/>
            <person name="Goker M."/>
            <person name="Detter J.C."/>
            <person name="Woyke T."/>
            <person name="Bristow J."/>
            <person name="Eisen J.A."/>
            <person name="Markowitz V."/>
            <person name="Hugenholtz P."/>
            <person name="Kyrpides N.C."/>
            <person name="Klenk H.P."/>
            <person name="Lapidus A."/>
        </authorList>
    </citation>
    <scope>NUCLEOTIDE SEQUENCE [LARGE SCALE GENOMIC DNA]</scope>
    <source>
        <strain evidence="3">ATCC 35074 / DSM 20540 / JCM 6276 / NBRC 101906 / NCIMB 13154 / VKM Ac-1939 / CCM 2703 / MRP</strain>
    </source>
</reference>
<feature type="region of interest" description="Disordered" evidence="1">
    <location>
        <begin position="20"/>
        <end position="39"/>
    </location>
</feature>